<evidence type="ECO:0000256" key="4">
    <source>
        <dbReference type="ARBA" id="ARBA00022490"/>
    </source>
</evidence>
<organism evidence="13 14">
    <name type="scientific">Xyrichtys novacula</name>
    <name type="common">Pearly razorfish</name>
    <name type="synonym">Hemipteronotus novacula</name>
    <dbReference type="NCBI Taxonomy" id="13765"/>
    <lineage>
        <taxon>Eukaryota</taxon>
        <taxon>Metazoa</taxon>
        <taxon>Chordata</taxon>
        <taxon>Craniata</taxon>
        <taxon>Vertebrata</taxon>
        <taxon>Euteleostomi</taxon>
        <taxon>Actinopterygii</taxon>
        <taxon>Neopterygii</taxon>
        <taxon>Teleostei</taxon>
        <taxon>Neoteleostei</taxon>
        <taxon>Acanthomorphata</taxon>
        <taxon>Eupercaria</taxon>
        <taxon>Labriformes</taxon>
        <taxon>Labridae</taxon>
        <taxon>Xyrichtys</taxon>
    </lineage>
</organism>
<dbReference type="CDD" id="cd09804">
    <property type="entry name" value="Dcp1"/>
    <property type="match status" value="1"/>
</dbReference>
<evidence type="ECO:0000259" key="12">
    <source>
        <dbReference type="Pfam" id="PF16741"/>
    </source>
</evidence>
<keyword evidence="6" id="KW-0378">Hydrolase</keyword>
<comment type="similarity">
    <text evidence="3">Belongs to the DCP1 family.</text>
</comment>
<gene>
    <name evidence="13" type="ORF">XNOV1_A005979</name>
</gene>
<dbReference type="GO" id="GO:0005634">
    <property type="term" value="C:nucleus"/>
    <property type="evidence" value="ECO:0007669"/>
    <property type="project" value="UniProtKB-SubCell"/>
</dbReference>
<feature type="compositionally biased region" description="Basic residues" evidence="11">
    <location>
        <begin position="372"/>
        <end position="387"/>
    </location>
</feature>
<dbReference type="Gene3D" id="6.10.140.2030">
    <property type="match status" value="1"/>
</dbReference>
<dbReference type="Pfam" id="PF16741">
    <property type="entry name" value="mRNA_decap_C"/>
    <property type="match status" value="1"/>
</dbReference>
<dbReference type="GO" id="GO:0140933">
    <property type="term" value="F:5'-(N(7)-methylguanosine 5'-triphospho)-[mRNA] hydrolase activity"/>
    <property type="evidence" value="ECO:0007669"/>
    <property type="project" value="UniProtKB-EC"/>
</dbReference>
<accession>A0AAV1F1I4</accession>
<evidence type="ECO:0000256" key="1">
    <source>
        <dbReference type="ARBA" id="ARBA00004123"/>
    </source>
</evidence>
<sequence>MTATSAGSSSCLPAKGLDISLAALQRQDPYINNIVDVASQVALYTYNNRANEWEKTEVEGTLFIYTRLASPRHGFTIMNRLSMENLTEPITKDLDFQLQHPFLLYRNARLVIHGIWFYDKEDCQRIAQKMKILTQQEQALAQSQGGWLSPGGGGGGGVIGGGSEGKGVDIIQMLTKARTEYDKGQSTSEPKEIGGSSVLSGNPNLIKPIPVKPNTQDTEGAEPKSLSLATLFGTQQPHNQPPKPNPVSPLAAPVIGTGSPIAKVTRPPVARTLTYEETLNAGRGVTSKEGNVVMSGGPDRGLGAVIGGQTVRDDGGNVVGQQQQQQEQPQHCPAIQKLMQGQRGVGGLLQTVSESPENRLCDNGVPLEHHHHHHHLIHHHQQHHHLPHPQQPHQQLQPDPIKRLFQTQPPPPPSSTSFPANAPQPCRSHPLPPPLQQNPHLSSHPVMVDSVSWSHLQGQQGQQHFVNLSKPPAEAQHSSQPASAVQAAGLLPSQVTNEQVLQPPQVLSSQMPGVVSPHELLQKLQLVQQEQTLASHDPPRLGGPGLAPRFLGPTQGQGVGSVVAPVLNPSTVTAGQKAALQFQVISPQRIPATVAPDLLLSPSVFTQAKSGSGLSAVAPLNLPGPSLQGDPRVLTKSQLQASLLHLIQTDSSFLDTIYEAYVSRCANDSSTKY</sequence>
<dbReference type="GO" id="GO:0000932">
    <property type="term" value="C:P-body"/>
    <property type="evidence" value="ECO:0007669"/>
    <property type="project" value="TreeGrafter"/>
</dbReference>
<dbReference type="InterPro" id="IPR031953">
    <property type="entry name" value="mRNA_decap_C"/>
</dbReference>
<dbReference type="PANTHER" id="PTHR16290">
    <property type="entry name" value="TRANSCRIPTION FACTOR SMIF DECAPPING ENZYME DCP1"/>
    <property type="match status" value="1"/>
</dbReference>
<feature type="domain" description="mRNA-decapping enzyme C-terminal" evidence="12">
    <location>
        <begin position="631"/>
        <end position="672"/>
    </location>
</feature>
<name>A0AAV1F1I4_XYRNO</name>
<evidence type="ECO:0000256" key="9">
    <source>
        <dbReference type="ARBA" id="ARBA00026102"/>
    </source>
</evidence>
<dbReference type="EC" id="3.6.1.62" evidence="9"/>
<evidence type="ECO:0000256" key="6">
    <source>
        <dbReference type="ARBA" id="ARBA00022801"/>
    </source>
</evidence>
<evidence type="ECO:0000256" key="2">
    <source>
        <dbReference type="ARBA" id="ARBA00004496"/>
    </source>
</evidence>
<keyword evidence="8" id="KW-0539">Nucleus</keyword>
<dbReference type="EMBL" id="OY660867">
    <property type="protein sequence ID" value="CAJ1054873.1"/>
    <property type="molecule type" value="Genomic_DNA"/>
</dbReference>
<dbReference type="InterPro" id="IPR010334">
    <property type="entry name" value="Dcp1"/>
</dbReference>
<keyword evidence="4" id="KW-0963">Cytoplasm</keyword>
<dbReference type="SUPFAM" id="SSF50729">
    <property type="entry name" value="PH domain-like"/>
    <property type="match status" value="1"/>
</dbReference>
<evidence type="ECO:0000256" key="10">
    <source>
        <dbReference type="ARBA" id="ARBA00047661"/>
    </source>
</evidence>
<dbReference type="GO" id="GO:0000184">
    <property type="term" value="P:nuclear-transcribed mRNA catabolic process, nonsense-mediated decay"/>
    <property type="evidence" value="ECO:0007669"/>
    <property type="project" value="UniProtKB-KW"/>
</dbReference>
<dbReference type="GO" id="GO:0008047">
    <property type="term" value="F:enzyme activator activity"/>
    <property type="evidence" value="ECO:0007669"/>
    <property type="project" value="InterPro"/>
</dbReference>
<keyword evidence="5" id="KW-0597">Phosphoprotein</keyword>
<proteinExistence type="inferred from homology"/>
<evidence type="ECO:0000256" key="11">
    <source>
        <dbReference type="SAM" id="MobiDB-lite"/>
    </source>
</evidence>
<dbReference type="Proteomes" id="UP001178508">
    <property type="component" value="Chromosome 4"/>
</dbReference>
<dbReference type="InterPro" id="IPR011993">
    <property type="entry name" value="PH-like_dom_sf"/>
</dbReference>
<keyword evidence="14" id="KW-1185">Reference proteome</keyword>
<evidence type="ECO:0000313" key="13">
    <source>
        <dbReference type="EMBL" id="CAJ1054873.1"/>
    </source>
</evidence>
<comment type="subcellular location">
    <subcellularLocation>
        <location evidence="2">Cytoplasm</location>
    </subcellularLocation>
    <subcellularLocation>
        <location evidence="1">Nucleus</location>
    </subcellularLocation>
</comment>
<dbReference type="Gene3D" id="2.30.29.30">
    <property type="entry name" value="Pleckstrin-homology domain (PH domain)/Phosphotyrosine-binding domain (PTB)"/>
    <property type="match status" value="1"/>
</dbReference>
<dbReference type="Pfam" id="PF06058">
    <property type="entry name" value="DCP1"/>
    <property type="match status" value="1"/>
</dbReference>
<evidence type="ECO:0000256" key="7">
    <source>
        <dbReference type="ARBA" id="ARBA00023161"/>
    </source>
</evidence>
<evidence type="ECO:0000256" key="8">
    <source>
        <dbReference type="ARBA" id="ARBA00023242"/>
    </source>
</evidence>
<evidence type="ECO:0000256" key="3">
    <source>
        <dbReference type="ARBA" id="ARBA00008778"/>
    </source>
</evidence>
<reference evidence="13" key="1">
    <citation type="submission" date="2023-08" db="EMBL/GenBank/DDBJ databases">
        <authorList>
            <person name="Alioto T."/>
            <person name="Alioto T."/>
            <person name="Gomez Garrido J."/>
        </authorList>
    </citation>
    <scope>NUCLEOTIDE SEQUENCE</scope>
</reference>
<evidence type="ECO:0000313" key="14">
    <source>
        <dbReference type="Proteomes" id="UP001178508"/>
    </source>
</evidence>
<feature type="region of interest" description="Disordered" evidence="11">
    <location>
        <begin position="372"/>
        <end position="443"/>
    </location>
</feature>
<dbReference type="GO" id="GO:0031087">
    <property type="term" value="P:deadenylation-independent decapping of nuclear-transcribed mRNA"/>
    <property type="evidence" value="ECO:0007669"/>
    <property type="project" value="TreeGrafter"/>
</dbReference>
<keyword evidence="7" id="KW-0866">Nonsense-mediated mRNA decay</keyword>
<feature type="region of interest" description="Disordered" evidence="11">
    <location>
        <begin position="179"/>
        <end position="222"/>
    </location>
</feature>
<protein>
    <recommendedName>
        <fullName evidence="9">5'-(N(7)-methylguanosine 5'-triphospho)-[mRNA] hydrolase</fullName>
        <ecNumber evidence="9">3.6.1.62</ecNumber>
    </recommendedName>
</protein>
<dbReference type="GO" id="GO:0000290">
    <property type="term" value="P:deadenylation-dependent decapping of nuclear-transcribed mRNA"/>
    <property type="evidence" value="ECO:0007669"/>
    <property type="project" value="InterPro"/>
</dbReference>
<dbReference type="FunFam" id="2.30.29.30:FF:000097">
    <property type="entry name" value="Putative mRNA-decapping enzyme 1A"/>
    <property type="match status" value="1"/>
</dbReference>
<dbReference type="GO" id="GO:0003729">
    <property type="term" value="F:mRNA binding"/>
    <property type="evidence" value="ECO:0007669"/>
    <property type="project" value="TreeGrafter"/>
</dbReference>
<evidence type="ECO:0000256" key="5">
    <source>
        <dbReference type="ARBA" id="ARBA00022553"/>
    </source>
</evidence>
<dbReference type="AlphaFoldDB" id="A0AAV1F1I4"/>
<comment type="catalytic activity">
    <reaction evidence="10">
        <text>a 5'-end (N(7)-methyl 5'-triphosphoguanosine)-ribonucleoside in mRNA + H2O = N(7)-methyl-GDP + a 5'-end phospho-ribonucleoside in mRNA + 2 H(+)</text>
        <dbReference type="Rhea" id="RHEA:67484"/>
        <dbReference type="Rhea" id="RHEA-COMP:15692"/>
        <dbReference type="Rhea" id="RHEA-COMP:17167"/>
        <dbReference type="ChEBI" id="CHEBI:15377"/>
        <dbReference type="ChEBI" id="CHEBI:15378"/>
        <dbReference type="ChEBI" id="CHEBI:63714"/>
        <dbReference type="ChEBI" id="CHEBI:138282"/>
        <dbReference type="ChEBI" id="CHEBI:156461"/>
        <dbReference type="EC" id="3.6.1.62"/>
    </reaction>
    <physiologicalReaction direction="left-to-right" evidence="10">
        <dbReference type="Rhea" id="RHEA:67485"/>
    </physiologicalReaction>
</comment>
<dbReference type="PANTHER" id="PTHR16290:SF5">
    <property type="entry name" value="MRNA-DECAPPING ENZYME 1B"/>
    <property type="match status" value="1"/>
</dbReference>